<dbReference type="GO" id="GO:0000329">
    <property type="term" value="C:fungal-type vacuole membrane"/>
    <property type="evidence" value="ECO:0007669"/>
    <property type="project" value="TreeGrafter"/>
</dbReference>
<dbReference type="PANTHER" id="PTHR31806:SF17">
    <property type="entry name" value="VITAMIN B6 TRANSPORTER TPN1"/>
    <property type="match status" value="1"/>
</dbReference>
<feature type="transmembrane region" description="Helical" evidence="8">
    <location>
        <begin position="238"/>
        <end position="262"/>
    </location>
</feature>
<sequence length="530" mass="59043">MKTPDVIVEETTQPVEPQIRPWKLLQKYSDKLDALGVEQRGIERIQPWERSSNKWEQFVNVGMFWLSAAGGLSTMSTFVLSATVFELEFKQACLCGMVSQLLGCAIAGYCSSMGPRSGCRQMVTARYLFGWWFVKFVSMIGCLGVVGWAVVNCVLGGQILSAVSDGKVPIWVGILIVALVSFFVSVFGIKHLLKVEKFIAGPVLLMFFLMYISSSNKFKYLTDFSNADVDRLTIKGNWLSFFALGYSVTGTWGTIASDYYILFPESTPSWEIGIFTFLAIAIPSTFVGVLGLIINTLALSESGFKAAYEAHGMGGLLHEGFSRWNGFGKFCTVVLLLSLIANNIINTYSAAFSLQLTGVWMAKIPRWFWAILVTVVYLVAALIGRDHLSTILGNFLPMIGYWISMYFIMLLEENVIFRKFLLHLYAKEFPPNGEEFEETKTPVSLRSKKQNYNWEAWNNYTVLTHGFAAMISFLGGVGGAVVGMAQVYYIGPVAAHFGEYGGDLGMWLALGISGTMYPFLRYAELKYFGR</sequence>
<feature type="transmembrane region" description="Helical" evidence="8">
    <location>
        <begin position="326"/>
        <end position="345"/>
    </location>
</feature>
<organism evidence="9">
    <name type="scientific">Cyberlindnera fabianii</name>
    <name type="common">Yeast</name>
    <name type="synonym">Hansenula fabianii</name>
    <dbReference type="NCBI Taxonomy" id="36022"/>
    <lineage>
        <taxon>Eukaryota</taxon>
        <taxon>Fungi</taxon>
        <taxon>Dikarya</taxon>
        <taxon>Ascomycota</taxon>
        <taxon>Saccharomycotina</taxon>
        <taxon>Saccharomycetes</taxon>
        <taxon>Phaffomycetales</taxon>
        <taxon>Phaffomycetaceae</taxon>
        <taxon>Cyberlindnera</taxon>
    </lineage>
</organism>
<reference evidence="10" key="3">
    <citation type="submission" date="2017-01" db="EMBL/GenBank/DDBJ databases">
        <authorList>
            <person name="Mah S.A."/>
            <person name="Swanson W.J."/>
            <person name="Moy G.W."/>
            <person name="Vacquier V.D."/>
        </authorList>
    </citation>
    <scope>NUCLEOTIDE SEQUENCE [LARGE SCALE GENOMIC DNA]</scope>
    <source>
        <strain evidence="10">65</strain>
    </source>
</reference>
<dbReference type="OMA" id="YERWAWV"/>
<dbReference type="AlphaFoldDB" id="A0A061B008"/>
<keyword evidence="4 8" id="KW-0812">Transmembrane</keyword>
<dbReference type="VEuPathDB" id="FungiDB:BON22_3143"/>
<dbReference type="PANTHER" id="PTHR31806">
    <property type="entry name" value="PURINE-CYTOSINE PERMEASE FCY2-RELATED"/>
    <property type="match status" value="1"/>
</dbReference>
<dbReference type="GO" id="GO:0005886">
    <property type="term" value="C:plasma membrane"/>
    <property type="evidence" value="ECO:0007669"/>
    <property type="project" value="TreeGrafter"/>
</dbReference>
<dbReference type="PIRSF" id="PIRSF002744">
    <property type="entry name" value="Pur-cyt_permease"/>
    <property type="match status" value="1"/>
</dbReference>
<feature type="transmembrane region" description="Helical" evidence="8">
    <location>
        <begin position="198"/>
        <end position="218"/>
    </location>
</feature>
<feature type="transmembrane region" description="Helical" evidence="8">
    <location>
        <begin position="58"/>
        <end position="83"/>
    </location>
</feature>
<dbReference type="OrthoDB" id="5428495at2759"/>
<evidence type="ECO:0000313" key="9">
    <source>
        <dbReference type="EMBL" id="CDR42824.1"/>
    </source>
</evidence>
<feature type="transmembrane region" description="Helical" evidence="8">
    <location>
        <begin position="366"/>
        <end position="385"/>
    </location>
</feature>
<evidence type="ECO:0000256" key="4">
    <source>
        <dbReference type="ARBA" id="ARBA00022692"/>
    </source>
</evidence>
<feature type="transmembrane region" description="Helical" evidence="8">
    <location>
        <begin position="129"/>
        <end position="150"/>
    </location>
</feature>
<feature type="transmembrane region" description="Helical" evidence="8">
    <location>
        <begin position="274"/>
        <end position="294"/>
    </location>
</feature>
<reference evidence="9" key="1">
    <citation type="journal article" date="2014" name="Genome Announc.">
        <title>Genome sequence of the yeast Cyberlindnera fabianii (Hansenula fabianii).</title>
        <authorList>
            <person name="Freel K.C."/>
            <person name="Sarilar V."/>
            <person name="Neuveglise C."/>
            <person name="Devillers H."/>
            <person name="Friedrich A."/>
            <person name="Schacherer J."/>
        </authorList>
    </citation>
    <scope>NUCLEOTIDE SEQUENCE</scope>
    <source>
        <strain evidence="9">YJS4271</strain>
    </source>
</reference>
<dbReference type="InterPro" id="IPR001248">
    <property type="entry name" value="Pur-cyt_permease"/>
</dbReference>
<accession>A0A061B008</accession>
<name>A0A061B008_CYBFA</name>
<dbReference type="Proteomes" id="UP000189513">
    <property type="component" value="Unassembled WGS sequence"/>
</dbReference>
<dbReference type="EMBL" id="LK052895">
    <property type="protein sequence ID" value="CDR42824.1"/>
    <property type="molecule type" value="Genomic_DNA"/>
</dbReference>
<evidence type="ECO:0000256" key="5">
    <source>
        <dbReference type="ARBA" id="ARBA00022989"/>
    </source>
</evidence>
<feature type="transmembrane region" description="Helical" evidence="8">
    <location>
        <begin position="170"/>
        <end position="189"/>
    </location>
</feature>
<evidence type="ECO:0000256" key="2">
    <source>
        <dbReference type="ARBA" id="ARBA00008974"/>
    </source>
</evidence>
<feature type="transmembrane region" description="Helical" evidence="8">
    <location>
        <begin position="391"/>
        <end position="411"/>
    </location>
</feature>
<evidence type="ECO:0000256" key="3">
    <source>
        <dbReference type="ARBA" id="ARBA00022448"/>
    </source>
</evidence>
<dbReference type="Gene3D" id="1.10.4160.10">
    <property type="entry name" value="Hydantoin permease"/>
    <property type="match status" value="1"/>
</dbReference>
<feature type="transmembrane region" description="Helical" evidence="8">
    <location>
        <begin position="467"/>
        <end position="489"/>
    </location>
</feature>
<keyword evidence="11" id="KW-1185">Reference proteome</keyword>
<dbReference type="Pfam" id="PF02133">
    <property type="entry name" value="Transp_cyt_pur"/>
    <property type="match status" value="1"/>
</dbReference>
<evidence type="ECO:0000256" key="7">
    <source>
        <dbReference type="PIRNR" id="PIRNR002744"/>
    </source>
</evidence>
<evidence type="ECO:0000256" key="8">
    <source>
        <dbReference type="SAM" id="Phobius"/>
    </source>
</evidence>
<proteinExistence type="inferred from homology"/>
<feature type="transmembrane region" description="Helical" evidence="8">
    <location>
        <begin position="504"/>
        <end position="523"/>
    </location>
</feature>
<comment type="subcellular location">
    <subcellularLocation>
        <location evidence="1">Membrane</location>
        <topology evidence="1">Multi-pass membrane protein</topology>
    </subcellularLocation>
</comment>
<protein>
    <submittedName>
        <fullName evidence="9">CYFA0S10e02718g1_1</fullName>
    </submittedName>
    <submittedName>
        <fullName evidence="10">Vitamin B6 transporter TPN1</fullName>
    </submittedName>
</protein>
<evidence type="ECO:0000313" key="10">
    <source>
        <dbReference type="EMBL" id="ONH67214.1"/>
    </source>
</evidence>
<gene>
    <name evidence="10" type="ORF">BON22_3143</name>
    <name evidence="9" type="ORF">CYFA0S_10e02718g</name>
</gene>
<evidence type="ECO:0000256" key="1">
    <source>
        <dbReference type="ARBA" id="ARBA00004141"/>
    </source>
</evidence>
<evidence type="ECO:0000256" key="6">
    <source>
        <dbReference type="ARBA" id="ARBA00023136"/>
    </source>
</evidence>
<comment type="similarity">
    <text evidence="2 7">Belongs to the purine-cytosine permease (2.A.39) family.</text>
</comment>
<dbReference type="GO" id="GO:0022857">
    <property type="term" value="F:transmembrane transporter activity"/>
    <property type="evidence" value="ECO:0007669"/>
    <property type="project" value="InterPro"/>
</dbReference>
<keyword evidence="6 7" id="KW-0472">Membrane</keyword>
<dbReference type="STRING" id="36022.A0A061B008"/>
<evidence type="ECO:0000313" key="11">
    <source>
        <dbReference type="Proteomes" id="UP000189513"/>
    </source>
</evidence>
<reference evidence="11" key="2">
    <citation type="journal article" date="2017" name="Genome Announc.">
        <title>Genome sequences of Cyberlindnera fabianii 65, Pichia kudriavzevii 129, and Saccharomyces cerevisiae 131 isolated from fermented masau fruits in Zimbabwe.</title>
        <authorList>
            <person name="van Rijswijck I.M.H."/>
            <person name="Derks M.F.L."/>
            <person name="Abee T."/>
            <person name="de Ridder D."/>
            <person name="Smid E.J."/>
        </authorList>
    </citation>
    <scope>NUCLEOTIDE SEQUENCE [LARGE SCALE GENOMIC DNA]</scope>
    <source>
        <strain evidence="11">65</strain>
    </source>
</reference>
<dbReference type="EMBL" id="MPUK01000005">
    <property type="protein sequence ID" value="ONH67214.1"/>
    <property type="molecule type" value="Genomic_DNA"/>
</dbReference>
<dbReference type="InterPro" id="IPR026030">
    <property type="entry name" value="Pur-cyt_permease_Fcy2/21/22"/>
</dbReference>
<keyword evidence="5 8" id="KW-1133">Transmembrane helix</keyword>
<keyword evidence="3 7" id="KW-0813">Transport</keyword>